<accession>A0A6H1UIU8</accession>
<dbReference type="AlphaFoldDB" id="A0A6H1UIU8"/>
<reference evidence="7 8" key="1">
    <citation type="submission" date="2020-04" db="EMBL/GenBank/DDBJ databases">
        <title>Ferrimonas sp. S7 isolated from sea water.</title>
        <authorList>
            <person name="Bae S.S."/>
            <person name="Baek K."/>
        </authorList>
    </citation>
    <scope>NUCLEOTIDE SEQUENCE [LARGE SCALE GENOMIC DNA]</scope>
    <source>
        <strain evidence="7 8">S7</strain>
    </source>
</reference>
<evidence type="ECO:0000259" key="6">
    <source>
        <dbReference type="Pfam" id="PF00582"/>
    </source>
</evidence>
<keyword evidence="8" id="KW-1185">Reference proteome</keyword>
<proteinExistence type="inferred from homology"/>
<dbReference type="PIRSF" id="PIRSF006276">
    <property type="entry name" value="UspA"/>
    <property type="match status" value="1"/>
</dbReference>
<comment type="subcellular location">
    <subcellularLocation>
        <location evidence="1 5">Cytoplasm</location>
    </subcellularLocation>
</comment>
<comment type="subunit">
    <text evidence="3">Homodimer.</text>
</comment>
<dbReference type="KEGG" id="fes:HER31_12940"/>
<comment type="similarity">
    <text evidence="2 5">Belongs to the universal stress protein A family.</text>
</comment>
<dbReference type="InterPro" id="IPR006015">
    <property type="entry name" value="Universal_stress_UspA"/>
</dbReference>
<dbReference type="Gene3D" id="3.40.50.620">
    <property type="entry name" value="HUPs"/>
    <property type="match status" value="1"/>
</dbReference>
<dbReference type="EMBL" id="CP051180">
    <property type="protein sequence ID" value="QIZ77722.1"/>
    <property type="molecule type" value="Genomic_DNA"/>
</dbReference>
<evidence type="ECO:0000256" key="4">
    <source>
        <dbReference type="ARBA" id="ARBA00022490"/>
    </source>
</evidence>
<sequence length="145" mass="16258">MNRYNRVLLAIDFHDDCQTVIDRGLQVVADNDAELFLQHVMEPITVAYSIEAVGFADQMVEMKQTIRENSAKQLQHFGEQLGVPAERRLHSEGIAADEIHRMAKEHNIELIIIGTHGQSGLRSLLGSTANSVLHNVECDVLMVRL</sequence>
<name>A0A6H1UIU8_9GAMM</name>
<evidence type="ECO:0000256" key="3">
    <source>
        <dbReference type="ARBA" id="ARBA00011738"/>
    </source>
</evidence>
<dbReference type="SUPFAM" id="SSF52402">
    <property type="entry name" value="Adenine nucleotide alpha hydrolases-like"/>
    <property type="match status" value="1"/>
</dbReference>
<dbReference type="PANTHER" id="PTHR46268:SF23">
    <property type="entry name" value="UNIVERSAL STRESS PROTEIN A-RELATED"/>
    <property type="match status" value="1"/>
</dbReference>
<dbReference type="RefSeq" id="WP_168660981.1">
    <property type="nucleotide sequence ID" value="NZ_CP051180.1"/>
</dbReference>
<dbReference type="PRINTS" id="PR01438">
    <property type="entry name" value="UNVRSLSTRESS"/>
</dbReference>
<evidence type="ECO:0000256" key="5">
    <source>
        <dbReference type="PIRNR" id="PIRNR006276"/>
    </source>
</evidence>
<evidence type="ECO:0000313" key="7">
    <source>
        <dbReference type="EMBL" id="QIZ77722.1"/>
    </source>
</evidence>
<dbReference type="Pfam" id="PF00582">
    <property type="entry name" value="Usp"/>
    <property type="match status" value="1"/>
</dbReference>
<dbReference type="InterPro" id="IPR006016">
    <property type="entry name" value="UspA"/>
</dbReference>
<gene>
    <name evidence="7" type="ORF">HER31_12940</name>
</gene>
<dbReference type="Proteomes" id="UP000501602">
    <property type="component" value="Chromosome"/>
</dbReference>
<evidence type="ECO:0000256" key="1">
    <source>
        <dbReference type="ARBA" id="ARBA00004496"/>
    </source>
</evidence>
<evidence type="ECO:0000313" key="8">
    <source>
        <dbReference type="Proteomes" id="UP000501602"/>
    </source>
</evidence>
<dbReference type="GO" id="GO:0005737">
    <property type="term" value="C:cytoplasm"/>
    <property type="evidence" value="ECO:0007669"/>
    <property type="project" value="UniProtKB-SubCell"/>
</dbReference>
<protein>
    <recommendedName>
        <fullName evidence="5">Universal stress protein</fullName>
    </recommendedName>
</protein>
<dbReference type="InterPro" id="IPR014729">
    <property type="entry name" value="Rossmann-like_a/b/a_fold"/>
</dbReference>
<dbReference type="PANTHER" id="PTHR46268">
    <property type="entry name" value="STRESS RESPONSE PROTEIN NHAX"/>
    <property type="match status" value="1"/>
</dbReference>
<keyword evidence="4 5" id="KW-0963">Cytoplasm</keyword>
<evidence type="ECO:0000256" key="2">
    <source>
        <dbReference type="ARBA" id="ARBA00008791"/>
    </source>
</evidence>
<organism evidence="7 8">
    <name type="scientific">Ferrimonas lipolytica</name>
    <dbReference type="NCBI Taxonomy" id="2724191"/>
    <lineage>
        <taxon>Bacteria</taxon>
        <taxon>Pseudomonadati</taxon>
        <taxon>Pseudomonadota</taxon>
        <taxon>Gammaproteobacteria</taxon>
        <taxon>Alteromonadales</taxon>
        <taxon>Ferrimonadaceae</taxon>
        <taxon>Ferrimonas</taxon>
    </lineage>
</organism>
<feature type="domain" description="UspA" evidence="6">
    <location>
        <begin position="4"/>
        <end position="144"/>
    </location>
</feature>